<comment type="subcellular location">
    <subcellularLocation>
        <location evidence="2 8">Cytoplasm</location>
    </subcellularLocation>
</comment>
<dbReference type="InterPro" id="IPR003029">
    <property type="entry name" value="S1_domain"/>
</dbReference>
<dbReference type="InterPro" id="IPR012340">
    <property type="entry name" value="NA-bd_OB-fold"/>
</dbReference>
<dbReference type="RefSeq" id="WP_092092059.1">
    <property type="nucleotide sequence ID" value="NZ_FOQE01000012.1"/>
</dbReference>
<feature type="region of interest" description="Disordered" evidence="9">
    <location>
        <begin position="717"/>
        <end position="793"/>
    </location>
</feature>
<evidence type="ECO:0000256" key="2">
    <source>
        <dbReference type="ARBA" id="ARBA00004496"/>
    </source>
</evidence>
<dbReference type="NCBIfam" id="TIGR02063">
    <property type="entry name" value="RNase_R"/>
    <property type="match status" value="1"/>
</dbReference>
<dbReference type="InterPro" id="IPR050180">
    <property type="entry name" value="RNR_Ribonuclease"/>
</dbReference>
<dbReference type="HAMAP" id="MF_01895">
    <property type="entry name" value="RNase_R"/>
    <property type="match status" value="1"/>
</dbReference>
<feature type="compositionally biased region" description="Basic residues" evidence="9">
    <location>
        <begin position="755"/>
        <end position="777"/>
    </location>
</feature>
<name>A0A1I3C125_9LACT</name>
<dbReference type="CDD" id="cd04471">
    <property type="entry name" value="S1_RNase_R"/>
    <property type="match status" value="1"/>
</dbReference>
<dbReference type="AlphaFoldDB" id="A0A1I3C125"/>
<dbReference type="GO" id="GO:0005829">
    <property type="term" value="C:cytosol"/>
    <property type="evidence" value="ECO:0007669"/>
    <property type="project" value="TreeGrafter"/>
</dbReference>
<dbReference type="InterPro" id="IPR013223">
    <property type="entry name" value="RNase_B_OB_dom"/>
</dbReference>
<dbReference type="PANTHER" id="PTHR23355">
    <property type="entry name" value="RIBONUCLEASE"/>
    <property type="match status" value="1"/>
</dbReference>
<evidence type="ECO:0000313" key="11">
    <source>
        <dbReference type="EMBL" id="SFH68244.1"/>
    </source>
</evidence>
<accession>A0A1I3C125</accession>
<dbReference type="GO" id="GO:0003723">
    <property type="term" value="F:RNA binding"/>
    <property type="evidence" value="ECO:0007669"/>
    <property type="project" value="UniProtKB-UniRule"/>
</dbReference>
<dbReference type="PANTHER" id="PTHR23355:SF9">
    <property type="entry name" value="DIS3-LIKE EXONUCLEASE 2"/>
    <property type="match status" value="1"/>
</dbReference>
<dbReference type="NCBIfam" id="TIGR00358">
    <property type="entry name" value="3_prime_RNase"/>
    <property type="match status" value="1"/>
</dbReference>
<gene>
    <name evidence="8" type="primary">rnr</name>
    <name evidence="11" type="ORF">SAMN04489868_1123</name>
</gene>
<dbReference type="InterPro" id="IPR001900">
    <property type="entry name" value="RNase_II/R"/>
</dbReference>
<feature type="compositionally biased region" description="Basic and acidic residues" evidence="9">
    <location>
        <begin position="717"/>
        <end position="729"/>
    </location>
</feature>
<comment type="function">
    <text evidence="8">3'-5' exoribonuclease that releases 5'-nucleoside monophosphates and is involved in maturation of structured RNAs.</text>
</comment>
<dbReference type="EC" id="3.1.13.1" evidence="8"/>
<dbReference type="OrthoDB" id="9764149at2"/>
<sequence length="793" mass="90214">MAKEQRLKDAILVFMTDSSKTSFEVKDISEGLNLTGADDFKLLVQTLAAMEREGLVFLTKGGKLKIPHKDPVLAGIFRASDRGFGFVSIEDEEQDIYIPPNSTNFALEGDRVSVDVTKPGEPWHDKGPEGRIQAILERNFTQIVGEFWAYDDAGIEETGLYGYVEPSDKKVADLRVFIKAEGIKPVDGSIVIVEITHYPDIEFPRSMQGLVTKVIGHKNDPGVDILTIVYDHGIPTEFPKEVLKQAEQTPDKITEKDLQGRTDLRDETIITIDGADAKDLDDAITVRQLDNGNFYLGVHIADVSYYVTENSAMDREAFDRGTSVYLTDRVIPMLPQRLSNGICSLHPNVDRLTMSCEMEIDGSGNVVKHHIFPSVIRSYRRMTYTEVNQILMDKDPEVREQHADLVDMFELMASLHKILENKRIRRGAVDFDTKEASILVDEEGHPTDIVMRERGVGERLIESFMLAANETVSEHYAHLQVPLIYRIHEKPDSEKMQSFMEFITAFGIVMKGTSETVSPKQLQKVTNQVKGKPEESVISTMLLRSMKQARYDTEPIGHYGLGAEYYSHFTSPIRRYPDLMLHRLIRSYEQNGTGKNMKDKWSGILPEVAEHSSKMERRAVEAERDTDALKKTEYMEDKVGEIFDGVVSSVVKFGLFIELPNTVEGLVHISNMNDDYYHFMPERLLVIGERTGNMYRIGQPVKVRLTKADTDTREIDFELLPDPHQEKASKGQMPDRQAKHQGRRKGQKNGDRNQHHEHKNKSKNNRKNTKSKHKKGKPFYQDVAKKKGKKKRK</sequence>
<feature type="domain" description="S1 motif" evidence="10">
    <location>
        <begin position="640"/>
        <end position="720"/>
    </location>
</feature>
<dbReference type="SUPFAM" id="SSF50249">
    <property type="entry name" value="Nucleic acid-binding proteins"/>
    <property type="match status" value="4"/>
</dbReference>
<dbReference type="InterPro" id="IPR040476">
    <property type="entry name" value="CSD2"/>
</dbReference>
<keyword evidence="7 8" id="KW-0694">RNA-binding</keyword>
<dbReference type="InterPro" id="IPR022966">
    <property type="entry name" value="RNase_II/R_CS"/>
</dbReference>
<evidence type="ECO:0000256" key="4">
    <source>
        <dbReference type="ARBA" id="ARBA00022722"/>
    </source>
</evidence>
<dbReference type="InterPro" id="IPR011129">
    <property type="entry name" value="CSD"/>
</dbReference>
<keyword evidence="12" id="KW-1185">Reference proteome</keyword>
<keyword evidence="6 8" id="KW-0269">Exonuclease</keyword>
<dbReference type="GO" id="GO:0006402">
    <property type="term" value="P:mRNA catabolic process"/>
    <property type="evidence" value="ECO:0007669"/>
    <property type="project" value="TreeGrafter"/>
</dbReference>
<evidence type="ECO:0000256" key="3">
    <source>
        <dbReference type="ARBA" id="ARBA00022490"/>
    </source>
</evidence>
<evidence type="ECO:0000256" key="8">
    <source>
        <dbReference type="HAMAP-Rule" id="MF_01895"/>
    </source>
</evidence>
<dbReference type="GO" id="GO:0008859">
    <property type="term" value="F:exoribonuclease II activity"/>
    <property type="evidence" value="ECO:0007669"/>
    <property type="project" value="UniProtKB-UniRule"/>
</dbReference>
<evidence type="ECO:0000256" key="9">
    <source>
        <dbReference type="SAM" id="MobiDB-lite"/>
    </source>
</evidence>
<evidence type="ECO:0000256" key="6">
    <source>
        <dbReference type="ARBA" id="ARBA00022839"/>
    </source>
</evidence>
<dbReference type="PROSITE" id="PS50126">
    <property type="entry name" value="S1"/>
    <property type="match status" value="1"/>
</dbReference>
<keyword evidence="5 8" id="KW-0378">Hydrolase</keyword>
<evidence type="ECO:0000256" key="1">
    <source>
        <dbReference type="ARBA" id="ARBA00001849"/>
    </source>
</evidence>
<keyword evidence="4 8" id="KW-0540">Nuclease</keyword>
<proteinExistence type="inferred from homology"/>
<dbReference type="Pfam" id="PF00575">
    <property type="entry name" value="S1"/>
    <property type="match status" value="1"/>
</dbReference>
<dbReference type="SMART" id="SM00316">
    <property type="entry name" value="S1"/>
    <property type="match status" value="1"/>
</dbReference>
<dbReference type="InterPro" id="IPR011805">
    <property type="entry name" value="RNase_R"/>
</dbReference>
<dbReference type="SMART" id="SM00357">
    <property type="entry name" value="CSP"/>
    <property type="match status" value="1"/>
</dbReference>
<evidence type="ECO:0000313" key="12">
    <source>
        <dbReference type="Proteomes" id="UP000198668"/>
    </source>
</evidence>
<comment type="catalytic activity">
    <reaction evidence="1 8">
        <text>Exonucleolytic cleavage in the 3'- to 5'-direction to yield nucleoside 5'-phosphates.</text>
        <dbReference type="EC" id="3.1.13.1"/>
    </reaction>
</comment>
<reference evidence="11 12" key="1">
    <citation type="submission" date="2016-10" db="EMBL/GenBank/DDBJ databases">
        <authorList>
            <person name="de Groot N.N."/>
        </authorList>
    </citation>
    <scope>NUCLEOTIDE SEQUENCE [LARGE SCALE GENOMIC DNA]</scope>
    <source>
        <strain evidence="11 12">DSM 27630</strain>
    </source>
</reference>
<keyword evidence="3 8" id="KW-0963">Cytoplasm</keyword>
<evidence type="ECO:0000256" key="5">
    <source>
        <dbReference type="ARBA" id="ARBA00022801"/>
    </source>
</evidence>
<dbReference type="Proteomes" id="UP000198668">
    <property type="component" value="Unassembled WGS sequence"/>
</dbReference>
<dbReference type="Gene3D" id="2.40.50.140">
    <property type="entry name" value="Nucleic acid-binding proteins"/>
    <property type="match status" value="2"/>
</dbReference>
<protein>
    <recommendedName>
        <fullName evidence="8">Ribonuclease R</fullName>
        <shortName evidence="8">RNase R</shortName>
        <ecNumber evidence="8">3.1.13.1</ecNumber>
    </recommendedName>
</protein>
<dbReference type="Pfam" id="PF17876">
    <property type="entry name" value="CSD2"/>
    <property type="match status" value="1"/>
</dbReference>
<evidence type="ECO:0000256" key="7">
    <source>
        <dbReference type="ARBA" id="ARBA00022884"/>
    </source>
</evidence>
<dbReference type="PROSITE" id="PS01175">
    <property type="entry name" value="RIBONUCLEASE_II"/>
    <property type="match status" value="1"/>
</dbReference>
<dbReference type="InterPro" id="IPR004476">
    <property type="entry name" value="RNase_II/RNase_R"/>
</dbReference>
<dbReference type="SMART" id="SM00955">
    <property type="entry name" value="RNB"/>
    <property type="match status" value="1"/>
</dbReference>
<organism evidence="11 12">
    <name type="scientific">Pisciglobus halotolerans</name>
    <dbReference type="NCBI Taxonomy" id="745365"/>
    <lineage>
        <taxon>Bacteria</taxon>
        <taxon>Bacillati</taxon>
        <taxon>Bacillota</taxon>
        <taxon>Bacilli</taxon>
        <taxon>Lactobacillales</taxon>
        <taxon>Carnobacteriaceae</taxon>
    </lineage>
</organism>
<dbReference type="Pfam" id="PF08206">
    <property type="entry name" value="OB_RNB"/>
    <property type="match status" value="1"/>
</dbReference>
<evidence type="ECO:0000259" key="10">
    <source>
        <dbReference type="PROSITE" id="PS50126"/>
    </source>
</evidence>
<dbReference type="Pfam" id="PF00773">
    <property type="entry name" value="RNB"/>
    <property type="match status" value="1"/>
</dbReference>
<comment type="similarity">
    <text evidence="8">Belongs to the RNR ribonuclease family. RNase R subfamily.</text>
</comment>
<dbReference type="EMBL" id="FOQE01000012">
    <property type="protein sequence ID" value="SFH68244.1"/>
    <property type="molecule type" value="Genomic_DNA"/>
</dbReference>